<dbReference type="EMBL" id="CP021404">
    <property type="protein sequence ID" value="ATI43342.1"/>
    <property type="molecule type" value="Genomic_DNA"/>
</dbReference>
<dbReference type="Gene3D" id="1.20.1270.180">
    <property type="match status" value="1"/>
</dbReference>
<dbReference type="Proteomes" id="UP000219050">
    <property type="component" value="Chromosome"/>
</dbReference>
<reference evidence="2 3" key="1">
    <citation type="submission" date="2017-05" db="EMBL/GenBank/DDBJ databases">
        <title>Comparative genomic and metabolic analysis of manganese-oxidizing mechanisms in Celeribater manganoxidans DY25T: its adaption to the environment of polymetallic nodule.</title>
        <authorList>
            <person name="Wang X."/>
        </authorList>
    </citation>
    <scope>NUCLEOTIDE SEQUENCE [LARGE SCALE GENOMIC DNA]</scope>
    <source>
        <strain evidence="2 3">DY25</strain>
    </source>
</reference>
<name>A0A291M324_9RHOB</name>
<dbReference type="AlphaFoldDB" id="A0A291M324"/>
<evidence type="ECO:0000259" key="1">
    <source>
        <dbReference type="Pfam" id="PF07007"/>
    </source>
</evidence>
<gene>
    <name evidence="2" type="ORF">CBW24_06520</name>
</gene>
<sequence length="162" mass="17047">MTTLAGLGLVWESAAFAQDLIFDPAPVEACLAEGASDPRQCIGLAAAACMEAIPGGTTTVGMGGCADRELSYWDARLNRAYGALRPHMAQMDTGNAIPGRDLPSAEIALRDMQRAWIGFRDARCAYDAAQYGGGTGANPAFLTCMMQETGEQALALEADLVR</sequence>
<accession>A0A291M324</accession>
<protein>
    <recommendedName>
        <fullName evidence="1">Lysozyme inhibitor LprI-like N-terminal domain-containing protein</fullName>
    </recommendedName>
</protein>
<keyword evidence="3" id="KW-1185">Reference proteome</keyword>
<organism evidence="2 3">
    <name type="scientific">Pacificitalea manganoxidans</name>
    <dbReference type="NCBI Taxonomy" id="1411902"/>
    <lineage>
        <taxon>Bacteria</taxon>
        <taxon>Pseudomonadati</taxon>
        <taxon>Pseudomonadota</taxon>
        <taxon>Alphaproteobacteria</taxon>
        <taxon>Rhodobacterales</taxon>
        <taxon>Paracoccaceae</taxon>
        <taxon>Pacificitalea</taxon>
    </lineage>
</organism>
<dbReference type="Pfam" id="PF07007">
    <property type="entry name" value="LprI"/>
    <property type="match status" value="1"/>
</dbReference>
<evidence type="ECO:0000313" key="2">
    <source>
        <dbReference type="EMBL" id="ATI43342.1"/>
    </source>
</evidence>
<evidence type="ECO:0000313" key="3">
    <source>
        <dbReference type="Proteomes" id="UP000219050"/>
    </source>
</evidence>
<dbReference type="InterPro" id="IPR009739">
    <property type="entry name" value="LprI-like_N"/>
</dbReference>
<feature type="domain" description="Lysozyme inhibitor LprI-like N-terminal" evidence="1">
    <location>
        <begin position="49"/>
        <end position="156"/>
    </location>
</feature>
<dbReference type="OrthoDB" id="7340239at2"/>
<dbReference type="KEGG" id="cmag:CBW24_06520"/>
<proteinExistence type="predicted"/>